<dbReference type="Pfam" id="PF00734">
    <property type="entry name" value="CBM_1"/>
    <property type="match status" value="1"/>
</dbReference>
<gene>
    <name evidence="4" type="ORF">FA15DRAFT_603052</name>
</gene>
<organism evidence="4 5">
    <name type="scientific">Coprinopsis marcescibilis</name>
    <name type="common">Agaric fungus</name>
    <name type="synonym">Psathyrella marcescibilis</name>
    <dbReference type="NCBI Taxonomy" id="230819"/>
    <lineage>
        <taxon>Eukaryota</taxon>
        <taxon>Fungi</taxon>
        <taxon>Dikarya</taxon>
        <taxon>Basidiomycota</taxon>
        <taxon>Agaricomycotina</taxon>
        <taxon>Agaricomycetes</taxon>
        <taxon>Agaricomycetidae</taxon>
        <taxon>Agaricales</taxon>
        <taxon>Agaricineae</taxon>
        <taxon>Psathyrellaceae</taxon>
        <taxon>Coprinopsis</taxon>
    </lineage>
</organism>
<feature type="signal peptide" evidence="2">
    <location>
        <begin position="1"/>
        <end position="21"/>
    </location>
</feature>
<evidence type="ECO:0000259" key="3">
    <source>
        <dbReference type="Pfam" id="PF00734"/>
    </source>
</evidence>
<dbReference type="GO" id="GO:0030248">
    <property type="term" value="F:cellulose binding"/>
    <property type="evidence" value="ECO:0007669"/>
    <property type="project" value="InterPro"/>
</dbReference>
<evidence type="ECO:0000256" key="2">
    <source>
        <dbReference type="SAM" id="SignalP"/>
    </source>
</evidence>
<evidence type="ECO:0000313" key="4">
    <source>
        <dbReference type="EMBL" id="TFK18591.1"/>
    </source>
</evidence>
<sequence>MLTISLPMSVLACALFLSAGAIDVAPAPAFDAAIPTTSPVVPLGGQCGGITYKGPTGCEQ</sequence>
<evidence type="ECO:0000256" key="1">
    <source>
        <dbReference type="ARBA" id="ARBA00022729"/>
    </source>
</evidence>
<dbReference type="GO" id="GO:0005975">
    <property type="term" value="P:carbohydrate metabolic process"/>
    <property type="evidence" value="ECO:0007669"/>
    <property type="project" value="InterPro"/>
</dbReference>
<dbReference type="Proteomes" id="UP000307440">
    <property type="component" value="Unassembled WGS sequence"/>
</dbReference>
<protein>
    <recommendedName>
        <fullName evidence="3">CBM1 domain-containing protein</fullName>
    </recommendedName>
</protein>
<feature type="domain" description="CBM1" evidence="3">
    <location>
        <begin position="45"/>
        <end position="59"/>
    </location>
</feature>
<dbReference type="OrthoDB" id="2586582at2759"/>
<name>A0A5C3KEY4_COPMA</name>
<proteinExistence type="predicted"/>
<dbReference type="GO" id="GO:0005576">
    <property type="term" value="C:extracellular region"/>
    <property type="evidence" value="ECO:0007669"/>
    <property type="project" value="InterPro"/>
</dbReference>
<evidence type="ECO:0000313" key="5">
    <source>
        <dbReference type="Proteomes" id="UP000307440"/>
    </source>
</evidence>
<feature type="chain" id="PRO_5022838169" description="CBM1 domain-containing protein" evidence="2">
    <location>
        <begin position="22"/>
        <end position="60"/>
    </location>
</feature>
<dbReference type="EMBL" id="ML210390">
    <property type="protein sequence ID" value="TFK18591.1"/>
    <property type="molecule type" value="Genomic_DNA"/>
</dbReference>
<dbReference type="InterPro" id="IPR000254">
    <property type="entry name" value="CBD"/>
</dbReference>
<dbReference type="AlphaFoldDB" id="A0A5C3KEY4"/>
<reference evidence="4 5" key="1">
    <citation type="journal article" date="2019" name="Nat. Ecol. Evol.">
        <title>Megaphylogeny resolves global patterns of mushroom evolution.</title>
        <authorList>
            <person name="Varga T."/>
            <person name="Krizsan K."/>
            <person name="Foldi C."/>
            <person name="Dima B."/>
            <person name="Sanchez-Garcia M."/>
            <person name="Sanchez-Ramirez S."/>
            <person name="Szollosi G.J."/>
            <person name="Szarkandi J.G."/>
            <person name="Papp V."/>
            <person name="Albert L."/>
            <person name="Andreopoulos W."/>
            <person name="Angelini C."/>
            <person name="Antonin V."/>
            <person name="Barry K.W."/>
            <person name="Bougher N.L."/>
            <person name="Buchanan P."/>
            <person name="Buyck B."/>
            <person name="Bense V."/>
            <person name="Catcheside P."/>
            <person name="Chovatia M."/>
            <person name="Cooper J."/>
            <person name="Damon W."/>
            <person name="Desjardin D."/>
            <person name="Finy P."/>
            <person name="Geml J."/>
            <person name="Haridas S."/>
            <person name="Hughes K."/>
            <person name="Justo A."/>
            <person name="Karasinski D."/>
            <person name="Kautmanova I."/>
            <person name="Kiss B."/>
            <person name="Kocsube S."/>
            <person name="Kotiranta H."/>
            <person name="LaButti K.M."/>
            <person name="Lechner B.E."/>
            <person name="Liimatainen K."/>
            <person name="Lipzen A."/>
            <person name="Lukacs Z."/>
            <person name="Mihaltcheva S."/>
            <person name="Morgado L.N."/>
            <person name="Niskanen T."/>
            <person name="Noordeloos M.E."/>
            <person name="Ohm R.A."/>
            <person name="Ortiz-Santana B."/>
            <person name="Ovrebo C."/>
            <person name="Racz N."/>
            <person name="Riley R."/>
            <person name="Savchenko A."/>
            <person name="Shiryaev A."/>
            <person name="Soop K."/>
            <person name="Spirin V."/>
            <person name="Szebenyi C."/>
            <person name="Tomsovsky M."/>
            <person name="Tulloss R.E."/>
            <person name="Uehling J."/>
            <person name="Grigoriev I.V."/>
            <person name="Vagvolgyi C."/>
            <person name="Papp T."/>
            <person name="Martin F.M."/>
            <person name="Miettinen O."/>
            <person name="Hibbett D.S."/>
            <person name="Nagy L.G."/>
        </authorList>
    </citation>
    <scope>NUCLEOTIDE SEQUENCE [LARGE SCALE GENOMIC DNA]</scope>
    <source>
        <strain evidence="4 5">CBS 121175</strain>
    </source>
</reference>
<accession>A0A5C3KEY4</accession>
<keyword evidence="1 2" id="KW-0732">Signal</keyword>
<keyword evidence="5" id="KW-1185">Reference proteome</keyword>